<comment type="subcellular location">
    <subcellularLocation>
        <location evidence="1">Membrane</location>
        <topology evidence="1">Single-pass membrane protein</topology>
    </subcellularLocation>
</comment>
<dbReference type="GO" id="GO:0016020">
    <property type="term" value="C:membrane"/>
    <property type="evidence" value="ECO:0007669"/>
    <property type="project" value="UniProtKB-SubCell"/>
</dbReference>
<dbReference type="PROSITE" id="PS00420">
    <property type="entry name" value="SRCR_1"/>
    <property type="match status" value="2"/>
</dbReference>
<dbReference type="InterPro" id="IPR036772">
    <property type="entry name" value="SRCR-like_dom_sf"/>
</dbReference>
<protein>
    <submittedName>
        <fullName evidence="13">Deleted in malignant brain tumors 1 protein</fullName>
    </submittedName>
</protein>
<evidence type="ECO:0000256" key="3">
    <source>
        <dbReference type="ARBA" id="ARBA00022729"/>
    </source>
</evidence>
<keyword evidence="5 11" id="KW-1133">Transmembrane helix</keyword>
<dbReference type="InterPro" id="IPR001190">
    <property type="entry name" value="SRCR"/>
</dbReference>
<feature type="disulfide bond" evidence="10">
    <location>
        <begin position="312"/>
        <end position="322"/>
    </location>
</feature>
<feature type="domain" description="SRCR" evidence="12">
    <location>
        <begin position="353"/>
        <end position="457"/>
    </location>
</feature>
<evidence type="ECO:0000313" key="13">
    <source>
        <dbReference type="EMBL" id="KAJ8026063.1"/>
    </source>
</evidence>
<dbReference type="SUPFAM" id="SSF56487">
    <property type="entry name" value="SRCR-like"/>
    <property type="match status" value="8"/>
</dbReference>
<keyword evidence="3" id="KW-0732">Signal</keyword>
<evidence type="ECO:0000313" key="14">
    <source>
        <dbReference type="Proteomes" id="UP001152320"/>
    </source>
</evidence>
<reference evidence="13" key="1">
    <citation type="submission" date="2021-10" db="EMBL/GenBank/DDBJ databases">
        <title>Tropical sea cucumber genome reveals ecological adaptation and Cuvierian tubules defense mechanism.</title>
        <authorList>
            <person name="Chen T."/>
        </authorList>
    </citation>
    <scope>NUCLEOTIDE SEQUENCE</scope>
    <source>
        <strain evidence="13">Nanhai2018</strain>
        <tissue evidence="13">Muscle</tissue>
    </source>
</reference>
<feature type="domain" description="SRCR" evidence="12">
    <location>
        <begin position="676"/>
        <end position="775"/>
    </location>
</feature>
<keyword evidence="6 11" id="KW-0472">Membrane</keyword>
<evidence type="ECO:0000256" key="10">
    <source>
        <dbReference type="PROSITE-ProRule" id="PRU00196"/>
    </source>
</evidence>
<feature type="domain" description="SRCR" evidence="12">
    <location>
        <begin position="572"/>
        <end position="667"/>
    </location>
</feature>
<feature type="disulfide bond" evidence="10">
    <location>
        <begin position="746"/>
        <end position="756"/>
    </location>
</feature>
<dbReference type="PANTHER" id="PTHR48071">
    <property type="entry name" value="SRCR DOMAIN-CONTAINING PROTEIN"/>
    <property type="match status" value="1"/>
</dbReference>
<dbReference type="FunFam" id="3.10.250.10:FF:000001">
    <property type="entry name" value="Lysyl oxidase 4 isoform X1"/>
    <property type="match status" value="1"/>
</dbReference>
<sequence length="860" mass="93853">MAARFCQRFGSFFLAWIVVFKLAIFTTSMGRAALDDGEIRFIEGNETAGKVEAFLDGKWLTLCDDFWEFNNALVVCQQRGFKGSYDVIHGTMELQRTGVFVDLLCEGVEQTILDCSYSLVHYCRYEDAVVSCTPYDHGDVRIAGANSTSGLVEVYFQMRWIAFCSDGWDLTDADVLCRQLGLIEAVSTFEDTETESDMFSLSQVDCFGNEEGLLDCAFTTSQDCQTNSYASVACKAPENGMVRLVGGSDIFSGRLEIFLKGEWGSVCDDDWDLTDANVVCRQPGYGNAIRHTVGSFPFGAGTGPILTCCLDCHGNENDLESCARSADYICDHTEDAGVICELSNCKVTRDFPVRLMGAIGTPYSGRVEVLVEGQWGTICDDEWDINDANVVCRQLGFGIAVDAKTHASFGQGTGPIVFSQLDCNGTEMNLWDCPVHLGIGSGNIDCEHTQDAGVICSATLDDGEIRFSEGNATAGKVEVFLDGKWLTFCDDFWEFNNALVVCQQRGFKGSYGTILGDMELQRTGVFVKLLCEGVEQTILDCDYSLVDECTYEDAVVSCRTYGKLQAANHGDARIAGANSTSGLVEVYFEMRWIAVCSDGWDLTDADVFCRQLGLMEADSTFEFTETESDMFSLSQVDCFGNEEKLLDCGYTTPRGCQTNSYSSVACKAPATENGMVRLVGGSDMFSGRLEIFLKGEWGSVCDDDWDLTDANVVCRQLGYGNAIRHTVGSFPFGAGTGPILSCCLDCHGNEDDLVSCARSADILCYHTEDAGVICEPITRDFPVRLMGAIGTPYSGRVEVLVEGQWGTICDDEWDINDANVVCQQLGFGIAVDAKTHASFGQGTGPIVFTQLDCKGTEMNL</sequence>
<keyword evidence="9" id="KW-0325">Glycoprotein</keyword>
<gene>
    <name evidence="13" type="ORF">HOLleu_33797</name>
</gene>
<name>A0A9Q0YPC8_HOLLE</name>
<evidence type="ECO:0000259" key="12">
    <source>
        <dbReference type="PROSITE" id="PS50287"/>
    </source>
</evidence>
<keyword evidence="14" id="KW-1185">Reference proteome</keyword>
<evidence type="ECO:0000256" key="1">
    <source>
        <dbReference type="ARBA" id="ARBA00004167"/>
    </source>
</evidence>
<proteinExistence type="predicted"/>
<organism evidence="13 14">
    <name type="scientific">Holothuria leucospilota</name>
    <name type="common">Black long sea cucumber</name>
    <name type="synonym">Mertensiothuria leucospilota</name>
    <dbReference type="NCBI Taxonomy" id="206669"/>
    <lineage>
        <taxon>Eukaryota</taxon>
        <taxon>Metazoa</taxon>
        <taxon>Echinodermata</taxon>
        <taxon>Eleutherozoa</taxon>
        <taxon>Echinozoa</taxon>
        <taxon>Holothuroidea</taxon>
        <taxon>Aspidochirotacea</taxon>
        <taxon>Aspidochirotida</taxon>
        <taxon>Holothuriidae</taxon>
        <taxon>Holothuria</taxon>
    </lineage>
</organism>
<dbReference type="PANTHER" id="PTHR48071:SF18">
    <property type="entry name" value="DELETED IN MALIGNANT BRAIN TUMORS 1 PROTEIN-RELATED"/>
    <property type="match status" value="1"/>
</dbReference>
<keyword evidence="2 11" id="KW-0812">Transmembrane</keyword>
<dbReference type="OrthoDB" id="536948at2759"/>
<feature type="domain" description="SRCR" evidence="12">
    <location>
        <begin position="465"/>
        <end position="559"/>
    </location>
</feature>
<dbReference type="AlphaFoldDB" id="A0A9Q0YPC8"/>
<feature type="domain" description="SRCR" evidence="12">
    <location>
        <begin position="140"/>
        <end position="235"/>
    </location>
</feature>
<feature type="disulfide bond" evidence="10">
    <location>
        <begin position="638"/>
        <end position="648"/>
    </location>
</feature>
<feature type="domain" description="SRCR" evidence="12">
    <location>
        <begin position="242"/>
        <end position="341"/>
    </location>
</feature>
<feature type="disulfide bond" evidence="10">
    <location>
        <begin position="206"/>
        <end position="216"/>
    </location>
</feature>
<evidence type="ECO:0000256" key="8">
    <source>
        <dbReference type="ARBA" id="ARBA00023170"/>
    </source>
</evidence>
<keyword evidence="4" id="KW-0677">Repeat</keyword>
<dbReference type="Gene3D" id="3.10.250.10">
    <property type="entry name" value="SRCR-like domain"/>
    <property type="match status" value="8"/>
</dbReference>
<evidence type="ECO:0000256" key="6">
    <source>
        <dbReference type="ARBA" id="ARBA00023136"/>
    </source>
</evidence>
<evidence type="ECO:0000256" key="5">
    <source>
        <dbReference type="ARBA" id="ARBA00022989"/>
    </source>
</evidence>
<dbReference type="PROSITE" id="PS50287">
    <property type="entry name" value="SRCR_2"/>
    <property type="match status" value="8"/>
</dbReference>
<comment type="caution">
    <text evidence="10">Lacks conserved residue(s) required for the propagation of feature annotation.</text>
</comment>
<feature type="disulfide bond" evidence="10">
    <location>
        <begin position="105"/>
        <end position="115"/>
    </location>
</feature>
<dbReference type="FunFam" id="3.10.250.10:FF:000016">
    <property type="entry name" value="Scavenger receptor cysteine-rich protein type 12"/>
    <property type="match status" value="2"/>
</dbReference>
<dbReference type="PRINTS" id="PR00258">
    <property type="entry name" value="SPERACTRCPTR"/>
</dbReference>
<feature type="transmembrane region" description="Helical" evidence="11">
    <location>
        <begin position="12"/>
        <end position="34"/>
    </location>
</feature>
<keyword evidence="7 10" id="KW-1015">Disulfide bond</keyword>
<feature type="disulfide bond" evidence="10">
    <location>
        <begin position="423"/>
        <end position="433"/>
    </location>
</feature>
<dbReference type="Proteomes" id="UP001152320">
    <property type="component" value="Chromosome 17"/>
</dbReference>
<evidence type="ECO:0000256" key="7">
    <source>
        <dbReference type="ARBA" id="ARBA00023157"/>
    </source>
</evidence>
<evidence type="ECO:0000256" key="2">
    <source>
        <dbReference type="ARBA" id="ARBA00022692"/>
    </source>
</evidence>
<dbReference type="FunFam" id="3.10.250.10:FF:000009">
    <property type="entry name" value="WC1"/>
    <property type="match status" value="1"/>
</dbReference>
<dbReference type="EMBL" id="JAIZAY010000017">
    <property type="protein sequence ID" value="KAJ8026063.1"/>
    <property type="molecule type" value="Genomic_DNA"/>
</dbReference>
<dbReference type="FunFam" id="3.10.250.10:FF:000006">
    <property type="entry name" value="neurotrypsin isoform X2"/>
    <property type="match status" value="1"/>
</dbReference>
<dbReference type="FunFam" id="3.10.250.10:FF:000007">
    <property type="entry name" value="Soluble scavenger receptor cysteine-rich domain-containing protein SSC5D"/>
    <property type="match status" value="1"/>
</dbReference>
<accession>A0A9Q0YPC8</accession>
<evidence type="ECO:0000256" key="11">
    <source>
        <dbReference type="SAM" id="Phobius"/>
    </source>
</evidence>
<feature type="disulfide bond" evidence="10">
    <location>
        <begin position="531"/>
        <end position="541"/>
    </location>
</feature>
<comment type="caution">
    <text evidence="13">The sequence shown here is derived from an EMBL/GenBank/DDBJ whole genome shotgun (WGS) entry which is preliminary data.</text>
</comment>
<evidence type="ECO:0000256" key="9">
    <source>
        <dbReference type="ARBA" id="ARBA00023180"/>
    </source>
</evidence>
<dbReference type="Pfam" id="PF00530">
    <property type="entry name" value="SRCR"/>
    <property type="match status" value="8"/>
</dbReference>
<keyword evidence="8" id="KW-0675">Receptor</keyword>
<feature type="domain" description="SRCR" evidence="12">
    <location>
        <begin position="39"/>
        <end position="133"/>
    </location>
</feature>
<evidence type="ECO:0000256" key="4">
    <source>
        <dbReference type="ARBA" id="ARBA00022737"/>
    </source>
</evidence>
<dbReference type="SMART" id="SM00202">
    <property type="entry name" value="SR"/>
    <property type="match status" value="8"/>
</dbReference>
<feature type="domain" description="SRCR" evidence="12">
    <location>
        <begin position="783"/>
        <end position="860"/>
    </location>
</feature>